<evidence type="ECO:0000256" key="4">
    <source>
        <dbReference type="ARBA" id="ARBA00004406"/>
    </source>
</evidence>
<protein>
    <submittedName>
        <fullName evidence="17">Uncharacterized protein LOC118265141</fullName>
    </submittedName>
</protein>
<keyword evidence="6 14" id="KW-0349">Heme</keyword>
<comment type="subcellular location">
    <subcellularLocation>
        <location evidence="4">Endoplasmic reticulum membrane</location>
        <topology evidence="4">Peripheral membrane protein</topology>
    </subcellularLocation>
    <subcellularLocation>
        <location evidence="3">Microsome membrane</location>
        <topology evidence="3">Peripheral membrane protein</topology>
    </subcellularLocation>
</comment>
<accession>A0A9R0EAF3</accession>
<keyword evidence="8" id="KW-0256">Endoplasmic reticulum</keyword>
<evidence type="ECO:0000256" key="9">
    <source>
        <dbReference type="ARBA" id="ARBA00022848"/>
    </source>
</evidence>
<evidence type="ECO:0000256" key="5">
    <source>
        <dbReference type="ARBA" id="ARBA00010617"/>
    </source>
</evidence>
<evidence type="ECO:0000256" key="15">
    <source>
        <dbReference type="SAM" id="Phobius"/>
    </source>
</evidence>
<dbReference type="Gene3D" id="1.10.630.10">
    <property type="entry name" value="Cytochrome P450"/>
    <property type="match status" value="2"/>
</dbReference>
<dbReference type="InterPro" id="IPR050196">
    <property type="entry name" value="Cytochrome_P450_Monoox"/>
</dbReference>
<proteinExistence type="inferred from homology"/>
<dbReference type="FunFam" id="1.10.630.10:FF:000035">
    <property type="entry name" value="CYtochrome P450 family"/>
    <property type="match status" value="2"/>
</dbReference>
<dbReference type="PANTHER" id="PTHR24291">
    <property type="entry name" value="CYTOCHROME P450 FAMILY 4"/>
    <property type="match status" value="1"/>
</dbReference>
<keyword evidence="7 14" id="KW-0479">Metal-binding</keyword>
<evidence type="ECO:0000256" key="8">
    <source>
        <dbReference type="ARBA" id="ARBA00022824"/>
    </source>
</evidence>
<evidence type="ECO:0000256" key="2">
    <source>
        <dbReference type="ARBA" id="ARBA00003690"/>
    </source>
</evidence>
<dbReference type="InterPro" id="IPR017972">
    <property type="entry name" value="Cyt_P450_CS"/>
</dbReference>
<keyword evidence="15" id="KW-1133">Transmembrane helix</keyword>
<feature type="transmembrane region" description="Helical" evidence="15">
    <location>
        <begin position="6"/>
        <end position="24"/>
    </location>
</feature>
<dbReference type="PRINTS" id="PR00463">
    <property type="entry name" value="EP450I"/>
</dbReference>
<organism evidence="16 17">
    <name type="scientific">Spodoptera frugiperda</name>
    <name type="common">Fall armyworm</name>
    <dbReference type="NCBI Taxonomy" id="7108"/>
    <lineage>
        <taxon>Eukaryota</taxon>
        <taxon>Metazoa</taxon>
        <taxon>Ecdysozoa</taxon>
        <taxon>Arthropoda</taxon>
        <taxon>Hexapoda</taxon>
        <taxon>Insecta</taxon>
        <taxon>Pterygota</taxon>
        <taxon>Neoptera</taxon>
        <taxon>Endopterygota</taxon>
        <taxon>Lepidoptera</taxon>
        <taxon>Glossata</taxon>
        <taxon>Ditrysia</taxon>
        <taxon>Noctuoidea</taxon>
        <taxon>Noctuidae</taxon>
        <taxon>Amphipyrinae</taxon>
        <taxon>Spodoptera</taxon>
    </lineage>
</organism>
<keyword evidence="15" id="KW-0812">Transmembrane</keyword>
<dbReference type="PANTHER" id="PTHR24291:SF189">
    <property type="entry name" value="CYTOCHROME P450 4C3-RELATED"/>
    <property type="match status" value="1"/>
</dbReference>
<dbReference type="GO" id="GO:0020037">
    <property type="term" value="F:heme binding"/>
    <property type="evidence" value="ECO:0007669"/>
    <property type="project" value="InterPro"/>
</dbReference>
<keyword evidence="12" id="KW-0503">Monooxygenase</keyword>
<dbReference type="GO" id="GO:0016705">
    <property type="term" value="F:oxidoreductase activity, acting on paired donors, with incorporation or reduction of molecular oxygen"/>
    <property type="evidence" value="ECO:0007669"/>
    <property type="project" value="InterPro"/>
</dbReference>
<dbReference type="GO" id="GO:0005789">
    <property type="term" value="C:endoplasmic reticulum membrane"/>
    <property type="evidence" value="ECO:0007669"/>
    <property type="project" value="UniProtKB-SubCell"/>
</dbReference>
<comment type="function">
    <text evidence="2">May be involved in the metabolism of insect hormones and in the breakdown of synthetic insecticides.</text>
</comment>
<dbReference type="Proteomes" id="UP000829999">
    <property type="component" value="Chromosome 28"/>
</dbReference>
<keyword evidence="13 15" id="KW-0472">Membrane</keyword>
<dbReference type="InterPro" id="IPR002401">
    <property type="entry name" value="Cyt_P450_E_grp-I"/>
</dbReference>
<feature type="binding site" description="axial binding residue" evidence="14">
    <location>
        <position position="449"/>
    </location>
    <ligand>
        <name>heme</name>
        <dbReference type="ChEBI" id="CHEBI:30413"/>
    </ligand>
    <ligandPart>
        <name>Fe</name>
        <dbReference type="ChEBI" id="CHEBI:18248"/>
    </ligandPart>
</feature>
<gene>
    <name evidence="17" type="primary">LOC118265141</name>
</gene>
<comment type="cofactor">
    <cofactor evidence="1 14">
        <name>heme</name>
        <dbReference type="ChEBI" id="CHEBI:30413"/>
    </cofactor>
</comment>
<dbReference type="RefSeq" id="XP_050561655.1">
    <property type="nucleotide sequence ID" value="XM_050705698.1"/>
</dbReference>
<dbReference type="OrthoDB" id="1470350at2759"/>
<keyword evidence="11 14" id="KW-0408">Iron</keyword>
<evidence type="ECO:0000256" key="1">
    <source>
        <dbReference type="ARBA" id="ARBA00001971"/>
    </source>
</evidence>
<dbReference type="InterPro" id="IPR001128">
    <property type="entry name" value="Cyt_P450"/>
</dbReference>
<evidence type="ECO:0000256" key="10">
    <source>
        <dbReference type="ARBA" id="ARBA00023002"/>
    </source>
</evidence>
<name>A0A9R0EAF3_SPOFR</name>
<keyword evidence="9" id="KW-0492">Microsome</keyword>
<evidence type="ECO:0000256" key="12">
    <source>
        <dbReference type="ARBA" id="ARBA00023033"/>
    </source>
</evidence>
<dbReference type="Pfam" id="PF00067">
    <property type="entry name" value="p450"/>
    <property type="match status" value="2"/>
</dbReference>
<dbReference type="AlphaFoldDB" id="A0A9R0EAF3"/>
<evidence type="ECO:0000256" key="13">
    <source>
        <dbReference type="ARBA" id="ARBA00023136"/>
    </source>
</evidence>
<dbReference type="PROSITE" id="PS00086">
    <property type="entry name" value="CYTOCHROME_P450"/>
    <property type="match status" value="2"/>
</dbReference>
<evidence type="ECO:0000256" key="3">
    <source>
        <dbReference type="ARBA" id="ARBA00004174"/>
    </source>
</evidence>
<dbReference type="SUPFAM" id="SSF48264">
    <property type="entry name" value="Cytochrome P450"/>
    <property type="match status" value="2"/>
</dbReference>
<dbReference type="GO" id="GO:0004497">
    <property type="term" value="F:monooxygenase activity"/>
    <property type="evidence" value="ECO:0007669"/>
    <property type="project" value="UniProtKB-KW"/>
</dbReference>
<sequence>MFVQILLSIFAFVIGLHLYFRYNYSGRLLNKIRGPRQTFLFGNFFDIFISPEILFNKQIEWRQKYGPIWKLCAFNYRTVYVYKPEDIEVVLSSTQYIAKNLPYDFLVPWLQRGLLTSQGEKWHHRRKMLTPAFHFQILKKFFPTFCEHSQELVNNLEKELYKDKTDLFPIISKATLGLICETSMGTSTGEDNNIESFKNKYFKPLHTVAWTMMYRITRIWLYTDTLFQFTNVARIQKAALKSLNKFTTQIIQDRREYRKNNNITGYYVHDEDDSYGKKGKLAMLDLLLDEEAKGRIDEAGITEEVDTFMFEGHDTTATALCFMIMRLANEPHAQDSIAEELKSIFGDSQRPPTLEDLSQMKYLECCIKESLRLYPSVHFMSRYFAEDVKIGDVIVPHKTMCHFNVFDIHRNPDIFPDPEKFIPERFLPENCVSRHPYAYIPFSAGPRNCIGQKFAQIELKVIMSSILRRYILEPVTRTEDLVFTIDIILRTSHPIYVRFRERHPRELTASHVLIADKMILYILWLVCGILAVIPLYFRWCRAGRLMAKIPGPPELPVFGNLVTIYRSKEDLFTDTRLYNKLYGRIWKMQAFNLRSVAISNPKDIEMILSSTTYNEKNLPYNFLYTWLREGLLVSKGAKWHQRRKMLTPAFHFKILNEHFHSFWQRTQDLLLAIENEHNKEQIDLKPLFTKATLLVMCETSFGTKVEDTPAFDKYLKSIHDMGECVLQRLTQPWLADEVVYSLSANARREKFIVKKLHNFTKQIVEKRREKRMLNSKNVVEGNVYEKKIKPALLDLLLDEEEQGNIDNDGVLEEVDTFLFEGHDTTASALTFMVMRIANEPVAQDRIYEELKDIYGDSQRQLTVEDLNRMRYLECCIKESLRLYPSVPFLSRYIKHEVDIAGYTIPSKTFCNIHVFDVHRDPEVYPDPERFIPERFLPENVVTRSPYSYIPFSAGPRNCIGQKFAMMELKTVMSELLWKYQLEPITKPEDIVFATDLVLRSNHPIYVRFRPRVHL</sequence>
<dbReference type="CDD" id="cd20628">
    <property type="entry name" value="CYP4"/>
    <property type="match status" value="2"/>
</dbReference>
<comment type="similarity">
    <text evidence="5">Belongs to the cytochrome P450 family.</text>
</comment>
<keyword evidence="16" id="KW-1185">Reference proteome</keyword>
<dbReference type="GO" id="GO:0005506">
    <property type="term" value="F:iron ion binding"/>
    <property type="evidence" value="ECO:0007669"/>
    <property type="project" value="InterPro"/>
</dbReference>
<evidence type="ECO:0000256" key="7">
    <source>
        <dbReference type="ARBA" id="ARBA00022723"/>
    </source>
</evidence>
<feature type="transmembrane region" description="Helical" evidence="15">
    <location>
        <begin position="518"/>
        <end position="537"/>
    </location>
</feature>
<evidence type="ECO:0000313" key="16">
    <source>
        <dbReference type="Proteomes" id="UP000829999"/>
    </source>
</evidence>
<evidence type="ECO:0000256" key="6">
    <source>
        <dbReference type="ARBA" id="ARBA00022617"/>
    </source>
</evidence>
<keyword evidence="10" id="KW-0560">Oxidoreductase</keyword>
<evidence type="ECO:0000313" key="17">
    <source>
        <dbReference type="RefSeq" id="XP_050561655.1"/>
    </source>
</evidence>
<dbReference type="PRINTS" id="PR00385">
    <property type="entry name" value="P450"/>
</dbReference>
<dbReference type="InterPro" id="IPR036396">
    <property type="entry name" value="Cyt_P450_sf"/>
</dbReference>
<evidence type="ECO:0000256" key="14">
    <source>
        <dbReference type="PIRSR" id="PIRSR602401-1"/>
    </source>
</evidence>
<evidence type="ECO:0000256" key="11">
    <source>
        <dbReference type="ARBA" id="ARBA00023004"/>
    </source>
</evidence>
<reference evidence="17" key="1">
    <citation type="submission" date="2025-08" db="UniProtKB">
        <authorList>
            <consortium name="RefSeq"/>
        </authorList>
    </citation>
    <scope>IDENTIFICATION</scope>
    <source>
        <tissue evidence="17">Whole larval tissue</tissue>
    </source>
</reference>